<comment type="caution">
    <text evidence="14">The sequence shown here is derived from an EMBL/GenBank/DDBJ whole genome shotgun (WGS) entry which is preliminary data.</text>
</comment>
<keyword evidence="3 9" id="KW-0378">Hydrolase</keyword>
<feature type="domain" description="FCP1 homology" evidence="13">
    <location>
        <begin position="179"/>
        <end position="367"/>
    </location>
</feature>
<feature type="region of interest" description="Disordered" evidence="11">
    <location>
        <begin position="757"/>
        <end position="784"/>
    </location>
</feature>
<comment type="catalytic activity">
    <reaction evidence="7 9">
        <text>O-phospho-L-seryl-[protein] + H2O = L-seryl-[protein] + phosphate</text>
        <dbReference type="Rhea" id="RHEA:20629"/>
        <dbReference type="Rhea" id="RHEA-COMP:9863"/>
        <dbReference type="Rhea" id="RHEA-COMP:11604"/>
        <dbReference type="ChEBI" id="CHEBI:15377"/>
        <dbReference type="ChEBI" id="CHEBI:29999"/>
        <dbReference type="ChEBI" id="CHEBI:43474"/>
        <dbReference type="ChEBI" id="CHEBI:83421"/>
        <dbReference type="EC" id="3.1.3.16"/>
    </reaction>
</comment>
<evidence type="ECO:0000256" key="3">
    <source>
        <dbReference type="ARBA" id="ARBA00022801"/>
    </source>
</evidence>
<dbReference type="InterPro" id="IPR004274">
    <property type="entry name" value="FCP1_dom"/>
</dbReference>
<comment type="subcellular location">
    <subcellularLocation>
        <location evidence="1 9">Nucleus</location>
    </subcellularLocation>
</comment>
<dbReference type="Gene3D" id="3.40.50.10190">
    <property type="entry name" value="BRCT domain"/>
    <property type="match status" value="1"/>
</dbReference>
<dbReference type="SMART" id="SM00292">
    <property type="entry name" value="BRCT"/>
    <property type="match status" value="1"/>
</dbReference>
<dbReference type="InterPro" id="IPR036420">
    <property type="entry name" value="BRCT_dom_sf"/>
</dbReference>
<evidence type="ECO:0000313" key="15">
    <source>
        <dbReference type="Proteomes" id="UP001306508"/>
    </source>
</evidence>
<feature type="region of interest" description="Disordered" evidence="11">
    <location>
        <begin position="370"/>
        <end position="413"/>
    </location>
</feature>
<dbReference type="Pfam" id="PF03031">
    <property type="entry name" value="NIF"/>
    <property type="match status" value="1"/>
</dbReference>
<evidence type="ECO:0000256" key="8">
    <source>
        <dbReference type="ARBA" id="ARBA00048336"/>
    </source>
</evidence>
<evidence type="ECO:0000256" key="11">
    <source>
        <dbReference type="SAM" id="MobiDB-lite"/>
    </source>
</evidence>
<proteinExistence type="predicted"/>
<feature type="compositionally biased region" description="Basic and acidic residues" evidence="11">
    <location>
        <begin position="757"/>
        <end position="769"/>
    </location>
</feature>
<feature type="compositionally biased region" description="Polar residues" evidence="11">
    <location>
        <begin position="384"/>
        <end position="394"/>
    </location>
</feature>
<reference evidence="15" key="1">
    <citation type="submission" date="2023-07" db="EMBL/GenBank/DDBJ databases">
        <title>A draft genome of Kazachstania heterogenica Y-27499.</title>
        <authorList>
            <person name="Donic C."/>
            <person name="Kralova J.S."/>
            <person name="Fidel L."/>
            <person name="Ben-Dor S."/>
            <person name="Jung S."/>
        </authorList>
    </citation>
    <scope>NUCLEOTIDE SEQUENCE [LARGE SCALE GENOMIC DNA]</scope>
    <source>
        <strain evidence="15">Y27499</strain>
    </source>
</reference>
<dbReference type="CDD" id="cd07521">
    <property type="entry name" value="HAD_FCP1-like"/>
    <property type="match status" value="1"/>
</dbReference>
<dbReference type="FunFam" id="3.40.50.1000:FF:000142">
    <property type="entry name" value="Similar to FCP1-like phosphatase"/>
    <property type="match status" value="1"/>
</dbReference>
<evidence type="ECO:0000259" key="12">
    <source>
        <dbReference type="PROSITE" id="PS50172"/>
    </source>
</evidence>
<dbReference type="AlphaFoldDB" id="A0AAN8A9S6"/>
<gene>
    <name evidence="14" type="ORF">RI543_000571</name>
</gene>
<evidence type="ECO:0000256" key="9">
    <source>
        <dbReference type="RuleBase" id="RU366066"/>
    </source>
</evidence>
<feature type="domain" description="BRCT" evidence="12">
    <location>
        <begin position="540"/>
        <end position="634"/>
    </location>
</feature>
<evidence type="ECO:0000256" key="4">
    <source>
        <dbReference type="ARBA" id="ARBA00022912"/>
    </source>
</evidence>
<keyword evidence="15" id="KW-1185">Reference proteome</keyword>
<evidence type="ECO:0000256" key="2">
    <source>
        <dbReference type="ARBA" id="ARBA00013081"/>
    </source>
</evidence>
<dbReference type="CDD" id="cd17729">
    <property type="entry name" value="BRCT_CTDP1"/>
    <property type="match status" value="1"/>
</dbReference>
<feature type="region of interest" description="Disordered" evidence="11">
    <location>
        <begin position="687"/>
        <end position="736"/>
    </location>
</feature>
<dbReference type="Gene3D" id="3.40.50.1000">
    <property type="entry name" value="HAD superfamily/HAD-like"/>
    <property type="match status" value="1"/>
</dbReference>
<dbReference type="Gene3D" id="1.10.287.10">
    <property type="entry name" value="S15/NS1, RNA-binding"/>
    <property type="match status" value="1"/>
</dbReference>
<evidence type="ECO:0000256" key="10">
    <source>
        <dbReference type="SAM" id="Coils"/>
    </source>
</evidence>
<dbReference type="SUPFAM" id="SSF56784">
    <property type="entry name" value="HAD-like"/>
    <property type="match status" value="1"/>
</dbReference>
<dbReference type="InterPro" id="IPR011947">
    <property type="entry name" value="FCP1_euk"/>
</dbReference>
<dbReference type="PANTHER" id="PTHR23081">
    <property type="entry name" value="RNA POLYMERASE II CTD PHOSPHATASE"/>
    <property type="match status" value="1"/>
</dbReference>
<dbReference type="InterPro" id="IPR036412">
    <property type="entry name" value="HAD-like_sf"/>
</dbReference>
<dbReference type="GO" id="GO:0008420">
    <property type="term" value="F:RNA polymerase II CTD heptapeptide repeat phosphatase activity"/>
    <property type="evidence" value="ECO:0007669"/>
    <property type="project" value="UniProtKB-UniRule"/>
</dbReference>
<keyword evidence="4" id="KW-0904">Protein phosphatase</keyword>
<dbReference type="Pfam" id="PF00533">
    <property type="entry name" value="BRCT"/>
    <property type="match status" value="1"/>
</dbReference>
<name>A0AAN8A9S6_9SACH</name>
<dbReference type="Proteomes" id="UP001306508">
    <property type="component" value="Unassembled WGS sequence"/>
</dbReference>
<evidence type="ECO:0000313" key="14">
    <source>
        <dbReference type="EMBL" id="KAK5781920.1"/>
    </source>
</evidence>
<dbReference type="PROSITE" id="PS50969">
    <property type="entry name" value="FCP1"/>
    <property type="match status" value="1"/>
</dbReference>
<dbReference type="SUPFAM" id="SSF52113">
    <property type="entry name" value="BRCT domain"/>
    <property type="match status" value="1"/>
</dbReference>
<evidence type="ECO:0000259" key="13">
    <source>
        <dbReference type="PROSITE" id="PS50969"/>
    </source>
</evidence>
<sequence>MTTPVYSPTGLPYPITVDELIADIGSYINKGDRLLAYKFWYMVEIAQSPDENDVSASMTPTLDPLSQNKKTIRESIEFLESPFEGTLMSWNVDVKDEIIKPGISICDVKRPCNHDVVYNGLCTICGKEVDENEINALNGGAQPGDSNNKLSVVPHMDASLKISRNEALALDNELVKRLRKQKKLILVVDLDQTVIHCGVDPTIGEWKNDPSNPNYETLKDVQVFSLDEEPILPFLFMGEKRPPVRKCWYYVKVRPGLQEFFNKVAPLFEMYIYTMATRAYALEIAKIIDPTGDLFGDRILSRDENGSLTQKSLERLFPTDQSMVLIIDDRGDVWNWSENLIKVVPYNFFLGVGDINSNFLPKQQTTMLQLGRRSRDSINRNNDGTKITKSSDISKTNEHSDSNPKTDINSSSVTKTDQLLMDIMDTEKLLEREINAEVKRQEAELNKNVATKEDHSQQVLNQAKEEWTKRLQFSASVEIQQKNRPLATLQSHLHDQRLLIDDDDELYYLKDTLAMLHEKYYSILAENPEKADIKKIMPQLKSKVFENCKFVFSGLIPLNTDIQKADIVIWTNIFGAQTTADIDEYTTHVITKTPGTYKARLAAAFNPDIKIVHPDWVFECLITWKKVDEKPYKLIVEQPVSDSELQEYKDKLKREEERREEEEELALKKRSELDSKRNNTDMAVNLFGSGTSWLDEDDEDIPVDDDDENEDDNSDEANTTVLDDVDSSQKDNKRPLLLLDELYKTDDALLKKSKFEAVKSDKNKNKENDSDSDLDEELLNMLDS</sequence>
<dbReference type="PROSITE" id="PS50172">
    <property type="entry name" value="BRCT"/>
    <property type="match status" value="1"/>
</dbReference>
<dbReference type="InterPro" id="IPR001357">
    <property type="entry name" value="BRCT_dom"/>
</dbReference>
<evidence type="ECO:0000256" key="1">
    <source>
        <dbReference type="ARBA" id="ARBA00004123"/>
    </source>
</evidence>
<dbReference type="EC" id="3.1.3.16" evidence="2 9"/>
<dbReference type="EMBL" id="JAWIZZ010000023">
    <property type="protein sequence ID" value="KAK5781920.1"/>
    <property type="molecule type" value="Genomic_DNA"/>
</dbReference>
<dbReference type="GO" id="GO:0005634">
    <property type="term" value="C:nucleus"/>
    <property type="evidence" value="ECO:0007669"/>
    <property type="project" value="UniProtKB-SubCell"/>
</dbReference>
<dbReference type="SMART" id="SM00577">
    <property type="entry name" value="CPDc"/>
    <property type="match status" value="1"/>
</dbReference>
<dbReference type="PANTHER" id="PTHR23081:SF36">
    <property type="entry name" value="RNA POLYMERASE II SUBUNIT A C-TERMINAL DOMAIN PHOSPHATASE"/>
    <property type="match status" value="1"/>
</dbReference>
<evidence type="ECO:0000256" key="7">
    <source>
        <dbReference type="ARBA" id="ARBA00047761"/>
    </source>
</evidence>
<comment type="catalytic activity">
    <reaction evidence="8 9">
        <text>O-phospho-L-threonyl-[protein] + H2O = L-threonyl-[protein] + phosphate</text>
        <dbReference type="Rhea" id="RHEA:47004"/>
        <dbReference type="Rhea" id="RHEA-COMP:11060"/>
        <dbReference type="Rhea" id="RHEA-COMP:11605"/>
        <dbReference type="ChEBI" id="CHEBI:15377"/>
        <dbReference type="ChEBI" id="CHEBI:30013"/>
        <dbReference type="ChEBI" id="CHEBI:43474"/>
        <dbReference type="ChEBI" id="CHEBI:61977"/>
        <dbReference type="EC" id="3.1.3.16"/>
    </reaction>
</comment>
<evidence type="ECO:0000256" key="6">
    <source>
        <dbReference type="ARBA" id="ARBA00040602"/>
    </source>
</evidence>
<accession>A0AAN8A9S6</accession>
<protein>
    <recommendedName>
        <fullName evidence="6 9">RNA polymerase II subunit A C-terminal domain phosphatase</fullName>
        <ecNumber evidence="2 9">3.1.3.16</ecNumber>
    </recommendedName>
</protein>
<organism evidence="14 15">
    <name type="scientific">Arxiozyma heterogenica</name>
    <dbReference type="NCBI Taxonomy" id="278026"/>
    <lineage>
        <taxon>Eukaryota</taxon>
        <taxon>Fungi</taxon>
        <taxon>Dikarya</taxon>
        <taxon>Ascomycota</taxon>
        <taxon>Saccharomycotina</taxon>
        <taxon>Saccharomycetes</taxon>
        <taxon>Saccharomycetales</taxon>
        <taxon>Saccharomycetaceae</taxon>
        <taxon>Arxiozyma</taxon>
    </lineage>
</organism>
<comment type="function">
    <text evidence="9">This promotes the activity of RNA polymerase II.</text>
</comment>
<dbReference type="NCBIfam" id="TIGR02250">
    <property type="entry name" value="FCP1_euk"/>
    <property type="match status" value="1"/>
</dbReference>
<feature type="coiled-coil region" evidence="10">
    <location>
        <begin position="645"/>
        <end position="679"/>
    </location>
</feature>
<keyword evidence="10" id="KW-0175">Coiled coil</keyword>
<dbReference type="FunFam" id="3.40.50.10190:FF:000049">
    <property type="entry name" value="RNA Polymerase II CTD phosphatase Fcp1"/>
    <property type="match status" value="1"/>
</dbReference>
<dbReference type="InterPro" id="IPR023214">
    <property type="entry name" value="HAD_sf"/>
</dbReference>
<feature type="compositionally biased region" description="Basic and acidic residues" evidence="11">
    <location>
        <begin position="395"/>
        <end position="404"/>
    </location>
</feature>
<dbReference type="InterPro" id="IPR039189">
    <property type="entry name" value="Fcp1"/>
</dbReference>
<evidence type="ECO:0000256" key="5">
    <source>
        <dbReference type="ARBA" id="ARBA00023242"/>
    </source>
</evidence>
<keyword evidence="5 9" id="KW-0539">Nucleus</keyword>
<feature type="compositionally biased region" description="Acidic residues" evidence="11">
    <location>
        <begin position="694"/>
        <end position="715"/>
    </location>
</feature>